<proteinExistence type="predicted"/>
<evidence type="ECO:0000313" key="1">
    <source>
        <dbReference type="EMBL" id="NAS20914.1"/>
    </source>
</evidence>
<dbReference type="EMBL" id="WXEW01000001">
    <property type="protein sequence ID" value="NAS20914.1"/>
    <property type="molecule type" value="Genomic_DNA"/>
</dbReference>
<dbReference type="AlphaFoldDB" id="A0A7C9N0N6"/>
<protein>
    <submittedName>
        <fullName evidence="1">Uncharacterized protein</fullName>
    </submittedName>
</protein>
<accession>A0A7C9N0N6</accession>
<comment type="caution">
    <text evidence="1">The sequence shown here is derived from an EMBL/GenBank/DDBJ whole genome shotgun (WGS) entry which is preliminary data.</text>
</comment>
<evidence type="ECO:0000313" key="2">
    <source>
        <dbReference type="Proteomes" id="UP000479526"/>
    </source>
</evidence>
<reference evidence="1 2" key="1">
    <citation type="submission" date="2020-01" db="EMBL/GenBank/DDBJ databases">
        <title>Herbidospora sp. NEAU-GS84 nov., a novel actinomycete isolated from soil.</title>
        <authorList>
            <person name="Han L."/>
        </authorList>
    </citation>
    <scope>NUCLEOTIDE SEQUENCE [LARGE SCALE GENOMIC DNA]</scope>
    <source>
        <strain evidence="1 2">NEAU-GS84</strain>
    </source>
</reference>
<keyword evidence="2" id="KW-1185">Reference proteome</keyword>
<dbReference type="Proteomes" id="UP000479526">
    <property type="component" value="Unassembled WGS sequence"/>
</dbReference>
<organism evidence="1 2">
    <name type="scientific">Herbidospora solisilvae</name>
    <dbReference type="NCBI Taxonomy" id="2696284"/>
    <lineage>
        <taxon>Bacteria</taxon>
        <taxon>Bacillati</taxon>
        <taxon>Actinomycetota</taxon>
        <taxon>Actinomycetes</taxon>
        <taxon>Streptosporangiales</taxon>
        <taxon>Streptosporangiaceae</taxon>
        <taxon>Herbidospora</taxon>
    </lineage>
</organism>
<name>A0A7C9N0N6_9ACTN</name>
<dbReference type="RefSeq" id="WP_161478360.1">
    <property type="nucleotide sequence ID" value="NZ_WXEW01000001.1"/>
</dbReference>
<sequence>MSADTWTRTLTELAEAIRTSEIPGDLGITQVTLEPMVDSEGEEGLWAHIVMDGVGDDGWDPMMCHAVSMNGNRLAVEHGLDHYVYARFYTQRDWAERDLADDDDEEQA</sequence>
<gene>
    <name evidence="1" type="ORF">GT755_04345</name>
</gene>